<evidence type="ECO:0000313" key="2">
    <source>
        <dbReference type="EMBL" id="GGF65645.1"/>
    </source>
</evidence>
<feature type="transmembrane region" description="Helical" evidence="1">
    <location>
        <begin position="190"/>
        <end position="214"/>
    </location>
</feature>
<reference evidence="2" key="2">
    <citation type="submission" date="2020-09" db="EMBL/GenBank/DDBJ databases">
        <authorList>
            <person name="Sun Q."/>
            <person name="Zhou Y."/>
        </authorList>
    </citation>
    <scope>NUCLEOTIDE SEQUENCE</scope>
    <source>
        <strain evidence="2">CGMCC 1.16134</strain>
    </source>
</reference>
<keyword evidence="1" id="KW-1133">Transmembrane helix</keyword>
<sequence length="322" mass="35387">METIIGYLNNMFAALPRTSQMLKLKQDLLASMEEKYYELKNDGKTENEAVGIVISEFGNIDELISELGIGQNYGEELLPFLSEDEAEGFVAAKKRTGLLIGFGVALCLIGTALLILFTTLAEEGSLGVSEDFGSMLGIISLTVLIVPAIGMFIYSGMKMEPYKHLQDGFQLTYQLKSYLQQKQKAFAPTYTLSLIMGVGLCVLSPIGMFVGSAFDGNVSTYGAAIMLLVVALAVFLLVYYGQIRESYTILLTTKEVTKAKKEEDRVIGAVAAIVWPLATCIFLISGLMFQQWQINWIVFPITGILFGMFSAVYNILKVKNNS</sequence>
<organism evidence="2 3">
    <name type="scientific">Paenibacillus albidus</name>
    <dbReference type="NCBI Taxonomy" id="2041023"/>
    <lineage>
        <taxon>Bacteria</taxon>
        <taxon>Bacillati</taxon>
        <taxon>Bacillota</taxon>
        <taxon>Bacilli</taxon>
        <taxon>Bacillales</taxon>
        <taxon>Paenibacillaceae</taxon>
        <taxon>Paenibacillus</taxon>
    </lineage>
</organism>
<feature type="transmembrane region" description="Helical" evidence="1">
    <location>
        <begin position="132"/>
        <end position="154"/>
    </location>
</feature>
<reference evidence="2" key="1">
    <citation type="journal article" date="2014" name="Int. J. Syst. Evol. Microbiol.">
        <title>Complete genome sequence of Corynebacterium casei LMG S-19264T (=DSM 44701T), isolated from a smear-ripened cheese.</title>
        <authorList>
            <consortium name="US DOE Joint Genome Institute (JGI-PGF)"/>
            <person name="Walter F."/>
            <person name="Albersmeier A."/>
            <person name="Kalinowski J."/>
            <person name="Ruckert C."/>
        </authorList>
    </citation>
    <scope>NUCLEOTIDE SEQUENCE</scope>
    <source>
        <strain evidence="2">CGMCC 1.16134</strain>
    </source>
</reference>
<keyword evidence="1" id="KW-0812">Transmembrane</keyword>
<feature type="transmembrane region" description="Helical" evidence="1">
    <location>
        <begin position="220"/>
        <end position="240"/>
    </location>
</feature>
<name>A0A917C075_9BACL</name>
<feature type="transmembrane region" description="Helical" evidence="1">
    <location>
        <begin position="294"/>
        <end position="316"/>
    </location>
</feature>
<accession>A0A917C075</accession>
<comment type="caution">
    <text evidence="2">The sequence shown here is derived from an EMBL/GenBank/DDBJ whole genome shotgun (WGS) entry which is preliminary data.</text>
</comment>
<dbReference type="EMBL" id="BMKR01000003">
    <property type="protein sequence ID" value="GGF65645.1"/>
    <property type="molecule type" value="Genomic_DNA"/>
</dbReference>
<protein>
    <submittedName>
        <fullName evidence="2">Uncharacterized protein</fullName>
    </submittedName>
</protein>
<feature type="transmembrane region" description="Helical" evidence="1">
    <location>
        <begin position="98"/>
        <end position="120"/>
    </location>
</feature>
<dbReference type="RefSeq" id="WP_189022345.1">
    <property type="nucleotide sequence ID" value="NZ_BMKR01000003.1"/>
</dbReference>
<evidence type="ECO:0000256" key="1">
    <source>
        <dbReference type="SAM" id="Phobius"/>
    </source>
</evidence>
<proteinExistence type="predicted"/>
<gene>
    <name evidence="2" type="ORF">GCM10010912_08360</name>
</gene>
<keyword evidence="3" id="KW-1185">Reference proteome</keyword>
<keyword evidence="1" id="KW-0472">Membrane</keyword>
<dbReference type="InterPro" id="IPR047928">
    <property type="entry name" value="Perm_prefix_1"/>
</dbReference>
<feature type="transmembrane region" description="Helical" evidence="1">
    <location>
        <begin position="266"/>
        <end position="288"/>
    </location>
</feature>
<evidence type="ECO:0000313" key="3">
    <source>
        <dbReference type="Proteomes" id="UP000637643"/>
    </source>
</evidence>
<dbReference type="NCBIfam" id="NF038403">
    <property type="entry name" value="perm_prefix_1"/>
    <property type="match status" value="1"/>
</dbReference>
<dbReference type="Proteomes" id="UP000637643">
    <property type="component" value="Unassembled WGS sequence"/>
</dbReference>
<dbReference type="AlphaFoldDB" id="A0A917C075"/>